<proteinExistence type="predicted"/>
<accession>A0ABM1QBV7</accession>
<dbReference type="InterPro" id="IPR013083">
    <property type="entry name" value="Znf_RING/FYVE/PHD"/>
</dbReference>
<evidence type="ECO:0000256" key="6">
    <source>
        <dbReference type="PROSITE-ProRule" id="PRU00175"/>
    </source>
</evidence>
<dbReference type="SMART" id="SM00184">
    <property type="entry name" value="RING"/>
    <property type="match status" value="1"/>
</dbReference>
<sequence length="179" mass="20223">MGSMEILRSFYFIATEFVSEYLTQDKQDFLCTLVEEGIGIGVANTIFSDLIAIANDVTSSNENSSSSIVTLTVIVTFCRGLSVDEILEQQVIQNSFDSWSMTPKPATQDSVDALQRVIYIADEPNVEEDDTMCVICLQEFAHEGNLLQMPCGHAFDYECIVQWLQLRNWCPCCRYELPF</sequence>
<keyword evidence="5" id="KW-0862">Zinc</keyword>
<evidence type="ECO:0000256" key="2">
    <source>
        <dbReference type="ARBA" id="ARBA00012483"/>
    </source>
</evidence>
<evidence type="ECO:0000256" key="5">
    <source>
        <dbReference type="ARBA" id="ARBA00022833"/>
    </source>
</evidence>
<name>A0ABM1QBV7_CAMSA</name>
<evidence type="ECO:0000313" key="9">
    <source>
        <dbReference type="RefSeq" id="XP_019084245.1"/>
    </source>
</evidence>
<dbReference type="Gene3D" id="3.30.40.10">
    <property type="entry name" value="Zinc/RING finger domain, C3HC4 (zinc finger)"/>
    <property type="match status" value="1"/>
</dbReference>
<feature type="domain" description="RING-type" evidence="7">
    <location>
        <begin position="133"/>
        <end position="174"/>
    </location>
</feature>
<dbReference type="InterPro" id="IPR001841">
    <property type="entry name" value="Znf_RING"/>
</dbReference>
<reference evidence="8" key="1">
    <citation type="journal article" date="2014" name="Nat. Commun.">
        <title>The emerging biofuel crop Camelina sativa retains a highly undifferentiated hexaploid genome structure.</title>
        <authorList>
            <person name="Kagale S."/>
            <person name="Koh C."/>
            <person name="Nixon J."/>
            <person name="Bollina V."/>
            <person name="Clarke W.E."/>
            <person name="Tuteja R."/>
            <person name="Spillane C."/>
            <person name="Robinson S.J."/>
            <person name="Links M.G."/>
            <person name="Clarke C."/>
            <person name="Higgins E.E."/>
            <person name="Huebert T."/>
            <person name="Sharpe A.G."/>
            <person name="Parkin I.A."/>
        </authorList>
    </citation>
    <scope>NUCLEOTIDE SEQUENCE [LARGE SCALE GENOMIC DNA]</scope>
    <source>
        <strain evidence="8">cv. DH55</strain>
    </source>
</reference>
<dbReference type="Proteomes" id="UP000694864">
    <property type="component" value="Chromosome 8"/>
</dbReference>
<gene>
    <name evidence="9" type="primary">LOC104709339</name>
</gene>
<organism evidence="8 9">
    <name type="scientific">Camelina sativa</name>
    <name type="common">False flax</name>
    <name type="synonym">Myagrum sativum</name>
    <dbReference type="NCBI Taxonomy" id="90675"/>
    <lineage>
        <taxon>Eukaryota</taxon>
        <taxon>Viridiplantae</taxon>
        <taxon>Streptophyta</taxon>
        <taxon>Embryophyta</taxon>
        <taxon>Tracheophyta</taxon>
        <taxon>Spermatophyta</taxon>
        <taxon>Magnoliopsida</taxon>
        <taxon>eudicotyledons</taxon>
        <taxon>Gunneridae</taxon>
        <taxon>Pentapetalae</taxon>
        <taxon>rosids</taxon>
        <taxon>malvids</taxon>
        <taxon>Brassicales</taxon>
        <taxon>Brassicaceae</taxon>
        <taxon>Camelineae</taxon>
        <taxon>Camelina</taxon>
    </lineage>
</organism>
<dbReference type="Pfam" id="PF13639">
    <property type="entry name" value="zf-RING_2"/>
    <property type="match status" value="1"/>
</dbReference>
<dbReference type="RefSeq" id="XP_019084245.1">
    <property type="nucleotide sequence ID" value="XM_019228700.1"/>
</dbReference>
<dbReference type="PROSITE" id="PS50089">
    <property type="entry name" value="ZF_RING_2"/>
    <property type="match status" value="1"/>
</dbReference>
<evidence type="ECO:0000259" key="7">
    <source>
        <dbReference type="PROSITE" id="PS50089"/>
    </source>
</evidence>
<keyword evidence="4 6" id="KW-0863">Zinc-finger</keyword>
<dbReference type="GeneID" id="104709339"/>
<protein>
    <recommendedName>
        <fullName evidence="2">RING-type E3 ubiquitin transferase</fullName>
        <ecNumber evidence="2">2.3.2.27</ecNumber>
    </recommendedName>
</protein>
<dbReference type="SUPFAM" id="SSF57850">
    <property type="entry name" value="RING/U-box"/>
    <property type="match status" value="1"/>
</dbReference>
<evidence type="ECO:0000313" key="8">
    <source>
        <dbReference type="Proteomes" id="UP000694864"/>
    </source>
</evidence>
<dbReference type="PANTHER" id="PTHR15710:SF77">
    <property type="entry name" value="RING-H2 FINGER PROTEIN ATL21B"/>
    <property type="match status" value="1"/>
</dbReference>
<evidence type="ECO:0000256" key="3">
    <source>
        <dbReference type="ARBA" id="ARBA00022723"/>
    </source>
</evidence>
<evidence type="ECO:0000256" key="1">
    <source>
        <dbReference type="ARBA" id="ARBA00000900"/>
    </source>
</evidence>
<keyword evidence="8" id="KW-1185">Reference proteome</keyword>
<keyword evidence="3" id="KW-0479">Metal-binding</keyword>
<dbReference type="EC" id="2.3.2.27" evidence="2"/>
<dbReference type="PANTHER" id="PTHR15710">
    <property type="entry name" value="E3 UBIQUITIN-PROTEIN LIGASE PRAJA"/>
    <property type="match status" value="1"/>
</dbReference>
<reference evidence="9" key="2">
    <citation type="submission" date="2025-08" db="UniProtKB">
        <authorList>
            <consortium name="RefSeq"/>
        </authorList>
    </citation>
    <scope>IDENTIFICATION</scope>
    <source>
        <tissue evidence="9">Leaf</tissue>
    </source>
</reference>
<evidence type="ECO:0000256" key="4">
    <source>
        <dbReference type="ARBA" id="ARBA00022771"/>
    </source>
</evidence>
<comment type="catalytic activity">
    <reaction evidence="1">
        <text>S-ubiquitinyl-[E2 ubiquitin-conjugating enzyme]-L-cysteine + [acceptor protein]-L-lysine = [E2 ubiquitin-conjugating enzyme]-L-cysteine + N(6)-ubiquitinyl-[acceptor protein]-L-lysine.</text>
        <dbReference type="EC" id="2.3.2.27"/>
    </reaction>
</comment>